<dbReference type="PROSITE" id="PS50837">
    <property type="entry name" value="NACHT"/>
    <property type="match status" value="1"/>
</dbReference>
<dbReference type="PANTHER" id="PTHR10039:SF14">
    <property type="entry name" value="NACHT DOMAIN-CONTAINING PROTEIN"/>
    <property type="match status" value="1"/>
</dbReference>
<evidence type="ECO:0000313" key="4">
    <source>
        <dbReference type="Proteomes" id="UP001383192"/>
    </source>
</evidence>
<dbReference type="AlphaFoldDB" id="A0AAW0AQA4"/>
<dbReference type="PANTHER" id="PTHR10039">
    <property type="entry name" value="AMELOGENIN"/>
    <property type="match status" value="1"/>
</dbReference>
<name>A0AAW0AQA4_9AGAR</name>
<evidence type="ECO:0000313" key="3">
    <source>
        <dbReference type="EMBL" id="KAK7015502.1"/>
    </source>
</evidence>
<keyword evidence="4" id="KW-1185">Reference proteome</keyword>
<evidence type="ECO:0000259" key="2">
    <source>
        <dbReference type="PROSITE" id="PS50837"/>
    </source>
</evidence>
<sequence>MAFNGSQVHVEGGANNVVHGDQINIVYSDEAKSRAFERLAQNAAPAACYDSEARFPPPNCHTGTRSQIIKKIIDWAENSSRTASIVWLYGTAGLGKSAVAQHIAEKYAASGMLGGAFFFSRNDSTRDKIDPFVASLAYQFCKAGSPLRDALRPGIIGAICEDPNIFLKVCERQLQELILKPCSGVKQAVRKDHPKLLIVDGLDECISTSEQERVLEMLRELLAAPSFPPWIILLCSRPEFQIRDAVKCLDFDGGLESFDMNSLEELNRDIETYFTKEFTRLRRKYQKALIHEMPLWPGSHVVDELVRRADKQMIFAVTVIKYIDTQYDLPQNRLTTILRIWVEGDSNSPYEPLDALYNQILSTCYQWHKVQPILRLLVTPHNLRSPESRWPYRDKGCSDFAWRSPAMLAQLLEFNESEVAVALDTLHSVLQIPRDNEANEDVSIAHATFTEFLVDPNRSTLYHTPRMSQAEYLQCLALFSLRILSDFVQHYPPHQSQSHAEALSLWQEKIYKLHPALELLLLVDIWPMVLQTVTSPSPDLLQALSKCDLYSLVGLTVVCKDPIKQCGAAALGELLVWAKSFGVESFPQAVEAFLSTGEFRLAFPPDAAANVVLEDCFETELLFWTVGGWLDWDLREISLFKCPKGPYSSEVLVLPPDCHSNHSMAVPAGWRAIHLARANAQLWRRVYRAVKMNNGLSQLCEDIKDANRSETVSQSWVWEDDLIQFRRLVKERLRFAQLFPAEYEDGVDAETSFSWLYGGPPTTGTNRRTLVARNRYRTVPYPPR</sequence>
<dbReference type="InterPro" id="IPR056884">
    <property type="entry name" value="NPHP3-like_N"/>
</dbReference>
<dbReference type="SUPFAM" id="SSF52540">
    <property type="entry name" value="P-loop containing nucleoside triphosphate hydrolases"/>
    <property type="match status" value="1"/>
</dbReference>
<dbReference type="Proteomes" id="UP001383192">
    <property type="component" value="Unassembled WGS sequence"/>
</dbReference>
<dbReference type="InterPro" id="IPR007111">
    <property type="entry name" value="NACHT_NTPase"/>
</dbReference>
<gene>
    <name evidence="3" type="ORF">VNI00_019117</name>
</gene>
<evidence type="ECO:0000256" key="1">
    <source>
        <dbReference type="ARBA" id="ARBA00022737"/>
    </source>
</evidence>
<proteinExistence type="predicted"/>
<organism evidence="3 4">
    <name type="scientific">Paramarasmius palmivorus</name>
    <dbReference type="NCBI Taxonomy" id="297713"/>
    <lineage>
        <taxon>Eukaryota</taxon>
        <taxon>Fungi</taxon>
        <taxon>Dikarya</taxon>
        <taxon>Basidiomycota</taxon>
        <taxon>Agaricomycotina</taxon>
        <taxon>Agaricomycetes</taxon>
        <taxon>Agaricomycetidae</taxon>
        <taxon>Agaricales</taxon>
        <taxon>Marasmiineae</taxon>
        <taxon>Marasmiaceae</taxon>
        <taxon>Paramarasmius</taxon>
    </lineage>
</organism>
<keyword evidence="1" id="KW-0677">Repeat</keyword>
<feature type="domain" description="NACHT" evidence="2">
    <location>
        <begin position="84"/>
        <end position="238"/>
    </location>
</feature>
<dbReference type="Pfam" id="PF24883">
    <property type="entry name" value="NPHP3_N"/>
    <property type="match status" value="1"/>
</dbReference>
<protein>
    <recommendedName>
        <fullName evidence="2">NACHT domain-containing protein</fullName>
    </recommendedName>
</protein>
<dbReference type="EMBL" id="JAYKXP010000319">
    <property type="protein sequence ID" value="KAK7015502.1"/>
    <property type="molecule type" value="Genomic_DNA"/>
</dbReference>
<comment type="caution">
    <text evidence="3">The sequence shown here is derived from an EMBL/GenBank/DDBJ whole genome shotgun (WGS) entry which is preliminary data.</text>
</comment>
<accession>A0AAW0AQA4</accession>
<dbReference type="Gene3D" id="3.40.50.300">
    <property type="entry name" value="P-loop containing nucleotide triphosphate hydrolases"/>
    <property type="match status" value="1"/>
</dbReference>
<dbReference type="InterPro" id="IPR027417">
    <property type="entry name" value="P-loop_NTPase"/>
</dbReference>
<reference evidence="3 4" key="1">
    <citation type="submission" date="2024-01" db="EMBL/GenBank/DDBJ databases">
        <title>A draft genome for a cacao thread blight-causing isolate of Paramarasmius palmivorus.</title>
        <authorList>
            <person name="Baruah I.K."/>
            <person name="Bukari Y."/>
            <person name="Amoako-Attah I."/>
            <person name="Meinhardt L.W."/>
            <person name="Bailey B.A."/>
            <person name="Cohen S.P."/>
        </authorList>
    </citation>
    <scope>NUCLEOTIDE SEQUENCE [LARGE SCALE GENOMIC DNA]</scope>
    <source>
        <strain evidence="3 4">GH-12</strain>
    </source>
</reference>